<dbReference type="Proteomes" id="UP000324298">
    <property type="component" value="Unassembled WGS sequence"/>
</dbReference>
<proteinExistence type="predicted"/>
<gene>
    <name evidence="1" type="ORF">ET418_04790</name>
</gene>
<protein>
    <submittedName>
        <fullName evidence="1">Uncharacterized protein</fullName>
    </submittedName>
</protein>
<sequence length="59" mass="6539">MECPKCHSRHIRRVAVITTPSSLERYDDDQAWVEGESCLMCGYWADVGPEPAAASDLKG</sequence>
<accession>A0A5A9XNU9</accession>
<dbReference type="RefSeq" id="WP_149306430.1">
    <property type="nucleotide sequence ID" value="NZ_SRSD01000002.1"/>
</dbReference>
<dbReference type="AlphaFoldDB" id="A0A5A9XNU9"/>
<organism evidence="1 2">
    <name type="scientific">Oryzomonas rubra</name>
    <dbReference type="NCBI Taxonomy" id="2509454"/>
    <lineage>
        <taxon>Bacteria</taxon>
        <taxon>Pseudomonadati</taxon>
        <taxon>Thermodesulfobacteriota</taxon>
        <taxon>Desulfuromonadia</taxon>
        <taxon>Geobacterales</taxon>
        <taxon>Geobacteraceae</taxon>
        <taxon>Oryzomonas</taxon>
    </lineage>
</organism>
<keyword evidence="2" id="KW-1185">Reference proteome</keyword>
<name>A0A5A9XNU9_9BACT</name>
<reference evidence="1 2" key="1">
    <citation type="submission" date="2019-04" db="EMBL/GenBank/DDBJ databases">
        <title>Geobacter ruber sp. nov., ferric-reducing bacteria isolated from paddy soil.</title>
        <authorList>
            <person name="Xu Z."/>
            <person name="Masuda Y."/>
            <person name="Itoh H."/>
            <person name="Senoo K."/>
        </authorList>
    </citation>
    <scope>NUCLEOTIDE SEQUENCE [LARGE SCALE GENOMIC DNA]</scope>
    <source>
        <strain evidence="1 2">Red88</strain>
    </source>
</reference>
<comment type="caution">
    <text evidence="1">The sequence shown here is derived from an EMBL/GenBank/DDBJ whole genome shotgun (WGS) entry which is preliminary data.</text>
</comment>
<evidence type="ECO:0000313" key="2">
    <source>
        <dbReference type="Proteomes" id="UP000324298"/>
    </source>
</evidence>
<evidence type="ECO:0000313" key="1">
    <source>
        <dbReference type="EMBL" id="KAA0894273.1"/>
    </source>
</evidence>
<dbReference type="EMBL" id="SRSD01000002">
    <property type="protein sequence ID" value="KAA0894273.1"/>
    <property type="molecule type" value="Genomic_DNA"/>
</dbReference>